<organism evidence="2 3">
    <name type="scientific">Xylanibacter rodentium</name>
    <dbReference type="NCBI Taxonomy" id="2736289"/>
    <lineage>
        <taxon>Bacteria</taxon>
        <taxon>Pseudomonadati</taxon>
        <taxon>Bacteroidota</taxon>
        <taxon>Bacteroidia</taxon>
        <taxon>Bacteroidales</taxon>
        <taxon>Prevotellaceae</taxon>
        <taxon>Xylanibacter</taxon>
    </lineage>
</organism>
<keyword evidence="3" id="KW-1185">Reference proteome</keyword>
<feature type="signal peptide" evidence="1">
    <location>
        <begin position="1"/>
        <end position="19"/>
    </location>
</feature>
<protein>
    <submittedName>
        <fullName evidence="2">Plethodontid receptivity factor PRF</fullName>
    </submittedName>
</protein>
<keyword evidence="1" id="KW-0732">Signal</keyword>
<comment type="caution">
    <text evidence="2">The sequence shown here is derived from an EMBL/GenBank/DDBJ whole genome shotgun (WGS) entry which is preliminary data.</text>
</comment>
<dbReference type="EMBL" id="JABKKE010000013">
    <property type="protein sequence ID" value="NPE14383.1"/>
    <property type="molecule type" value="Genomic_DNA"/>
</dbReference>
<sequence length="434" mass="48470">MKRLISMVCLVLLAAGATAQTKVVDKSAKKMPAWANTAVPDYLIVSVTAPTLAEAQKKSVQEITERIIQSVATSVSVSQTDVMSEVTTDGGVESTDAYKRVSKMKSANLPFLKGISPTKIEEIYWQKVQDKSTKKEHYEYWVKYPYSAVEQRRLQKEFEQLDKEKTEEYEALRDKIGNLESVEEIKSSINRLASLKEFFFDDVRVSQVDGLIEQYKQLYSTMAIHGTPAGKGKYECQMMLNGRPVKVGVVPKVTSNCAFQIVVRQSDGKFIITYDDTDCLPEEENYLDVLFRIDGKRVESKFSINANSTDGKFLVVPEGKVVLAAKSVSAADRKIKDISIRLTLNNRGGQPFGLKSLELQVPELSVPIVFDDINSVYTTKGVIQVNVVAEGEFTARQKKSSALSFVQGAVMIVNPQTQAVERVRLSLPYVTNWE</sequence>
<accession>A0ABX2AY96</accession>
<gene>
    <name evidence="2" type="ORF">HPS55_08600</name>
</gene>
<feature type="chain" id="PRO_5047229875" evidence="1">
    <location>
        <begin position="20"/>
        <end position="434"/>
    </location>
</feature>
<evidence type="ECO:0000256" key="1">
    <source>
        <dbReference type="SAM" id="SignalP"/>
    </source>
</evidence>
<dbReference type="Proteomes" id="UP001193734">
    <property type="component" value="Unassembled WGS sequence"/>
</dbReference>
<reference evidence="2 3" key="1">
    <citation type="submission" date="2020-05" db="EMBL/GenBank/DDBJ databases">
        <title>Distinct polysaccharide utilization as determinants for interspecies competition between intestinal Prevotella spp.</title>
        <authorList>
            <person name="Galvez E.J.C."/>
            <person name="Iljazovic A."/>
            <person name="Strowig T."/>
        </authorList>
    </citation>
    <scope>NUCLEOTIDE SEQUENCE [LARGE SCALE GENOMIC DNA]</scope>
    <source>
        <strain evidence="2 3">PROD</strain>
    </source>
</reference>
<dbReference type="GeneID" id="82157825"/>
<dbReference type="RefSeq" id="WP_172175091.1">
    <property type="nucleotide sequence ID" value="NZ_CASGIA010000036.1"/>
</dbReference>
<name>A0ABX2AY96_9BACT</name>
<evidence type="ECO:0000313" key="2">
    <source>
        <dbReference type="EMBL" id="NPE14383.1"/>
    </source>
</evidence>
<evidence type="ECO:0000313" key="3">
    <source>
        <dbReference type="Proteomes" id="UP001193734"/>
    </source>
</evidence>
<proteinExistence type="predicted"/>